<evidence type="ECO:0000256" key="1">
    <source>
        <dbReference type="SAM" id="MobiDB-lite"/>
    </source>
</evidence>
<dbReference type="EMBL" id="KX931015">
    <property type="protein sequence ID" value="APL98304.1"/>
    <property type="molecule type" value="Genomic_DNA"/>
</dbReference>
<protein>
    <submittedName>
        <fullName evidence="3">Putative DD41D transposase</fullName>
    </submittedName>
</protein>
<reference evidence="3" key="1">
    <citation type="journal article" date="2014" name="BMC Genomics">
        <title>The draft genome of the pest tephritid fruit fly Bactrocera tryoni: resources for the genomic analysis of hybridising species.</title>
        <authorList>
            <person name="Gilchrist A.S."/>
            <person name="Shearman D.C."/>
            <person name="Frommer M."/>
            <person name="Raphael K.A."/>
            <person name="Deshpande N.P."/>
            <person name="Wilkins M.R."/>
            <person name="Sherwin W.B."/>
            <person name="Sved J.A."/>
        </authorList>
    </citation>
    <scope>NUCLEOTIDE SEQUENCE</scope>
</reference>
<evidence type="ECO:0000259" key="2">
    <source>
        <dbReference type="Pfam" id="PF16087"/>
    </source>
</evidence>
<feature type="compositionally biased region" description="Basic and acidic residues" evidence="1">
    <location>
        <begin position="53"/>
        <end position="63"/>
    </location>
</feature>
<dbReference type="InterPro" id="IPR032135">
    <property type="entry name" value="DUF4817"/>
</dbReference>
<dbReference type="Gene3D" id="3.30.420.10">
    <property type="entry name" value="Ribonuclease H-like superfamily/Ribonuclease H"/>
    <property type="match status" value="1"/>
</dbReference>
<organism evidence="3">
    <name type="scientific">Bactrocera tryoni</name>
    <name type="common">Queensland fruit fly</name>
    <name type="synonym">Tephritis tryoni</name>
    <dbReference type="NCBI Taxonomy" id="59916"/>
    <lineage>
        <taxon>Eukaryota</taxon>
        <taxon>Metazoa</taxon>
        <taxon>Ecdysozoa</taxon>
        <taxon>Arthropoda</taxon>
        <taxon>Hexapoda</taxon>
        <taxon>Insecta</taxon>
        <taxon>Pterygota</taxon>
        <taxon>Neoptera</taxon>
        <taxon>Endopterygota</taxon>
        <taxon>Diptera</taxon>
        <taxon>Brachycera</taxon>
        <taxon>Muscomorpha</taxon>
        <taxon>Tephritoidea</taxon>
        <taxon>Tephritidae</taxon>
        <taxon>Bactrocera</taxon>
        <taxon>Bactrocera</taxon>
    </lineage>
</organism>
<accession>A0A1L5BY15</accession>
<dbReference type="PANTHER" id="PTHR47326">
    <property type="entry name" value="TRANSPOSABLE ELEMENT TC3 TRANSPOSASE-LIKE PROTEIN"/>
    <property type="match status" value="1"/>
</dbReference>
<reference evidence="3" key="2">
    <citation type="submission" date="2016-09" db="EMBL/GenBank/DDBJ databases">
        <authorList>
            <person name="Capua I."/>
            <person name="De Benedictis P."/>
            <person name="Joannis T."/>
            <person name="Lombin L.H."/>
            <person name="Cattoli G."/>
        </authorList>
    </citation>
    <scope>NUCLEOTIDE SEQUENCE</scope>
</reference>
<evidence type="ECO:0000313" key="3">
    <source>
        <dbReference type="EMBL" id="APL98304.1"/>
    </source>
</evidence>
<sequence length="361" mass="41060">MVRYTAPERGLLVTIYLTNNRSVTLAQREFRRRFPGRPTPTGETLRRLAARLEETGTTRDAARRGRPRSSRSAENIAAVAEDVMEAPSTSTRRRATQMGISRRCLQRILVQDLKMFPYKVQTVHQLLAADRQSRLTYAQAILNHHQEEDDFSSKIIMSDEAHFHLSGYVNKQNLRFWGTENPRVTHEEPLHPLKVTVWCAVFAGGVIGPFFFEDVAGQTVTVSGERYRAMINEFFLPQLDELGLENMWFQQDGATAHTARATTDMLKDAFPGRLISRFGDLHWPARSPDLTAPDFFLWGFLKSRVYVNKPQTLAALKDNIRQECEDLSPEVLAKVMENAIKRAQMTINCGGGHLHDIIFST</sequence>
<dbReference type="InterPro" id="IPR036397">
    <property type="entry name" value="RNaseH_sf"/>
</dbReference>
<dbReference type="PANTHER" id="PTHR47326:SF1">
    <property type="entry name" value="HTH PSQ-TYPE DOMAIN-CONTAINING PROTEIN"/>
    <property type="match status" value="1"/>
</dbReference>
<name>A0A1L5BY15_BACRY</name>
<feature type="region of interest" description="Disordered" evidence="1">
    <location>
        <begin position="53"/>
        <end position="74"/>
    </location>
</feature>
<dbReference type="Pfam" id="PF16087">
    <property type="entry name" value="DUF4817"/>
    <property type="match status" value="1"/>
</dbReference>
<feature type="domain" description="DUF4817" evidence="2">
    <location>
        <begin position="8"/>
        <end position="58"/>
    </location>
</feature>
<proteinExistence type="predicted"/>
<dbReference type="AlphaFoldDB" id="A0A1L5BY15"/>
<dbReference type="GO" id="GO:0003676">
    <property type="term" value="F:nucleic acid binding"/>
    <property type="evidence" value="ECO:0007669"/>
    <property type="project" value="InterPro"/>
</dbReference>